<evidence type="ECO:0000259" key="8">
    <source>
        <dbReference type="PROSITE" id="PS50863"/>
    </source>
</evidence>
<keyword evidence="6" id="KW-0539">Nucleus</keyword>
<keyword evidence="2" id="KW-0677">Repeat</keyword>
<keyword evidence="4" id="KW-0238">DNA-binding</keyword>
<evidence type="ECO:0000256" key="7">
    <source>
        <dbReference type="SAM" id="MobiDB-lite"/>
    </source>
</evidence>
<dbReference type="CDD" id="cd10017">
    <property type="entry name" value="B3_DNA"/>
    <property type="match status" value="2"/>
</dbReference>
<evidence type="ECO:0000256" key="3">
    <source>
        <dbReference type="ARBA" id="ARBA00023015"/>
    </source>
</evidence>
<dbReference type="PANTHER" id="PTHR31674:SF62">
    <property type="entry name" value="B3 DOMAIN-CONTAINING PROTEIN REM14-RELATED"/>
    <property type="match status" value="1"/>
</dbReference>
<protein>
    <recommendedName>
        <fullName evidence="8">TF-B3 domain-containing protein</fullName>
    </recommendedName>
</protein>
<dbReference type="InterPro" id="IPR003340">
    <property type="entry name" value="B3_DNA-bd"/>
</dbReference>
<dbReference type="SMART" id="SM01019">
    <property type="entry name" value="B3"/>
    <property type="match status" value="2"/>
</dbReference>
<dbReference type="GO" id="GO:0003677">
    <property type="term" value="F:DNA binding"/>
    <property type="evidence" value="ECO:0007669"/>
    <property type="project" value="UniProtKB-KW"/>
</dbReference>
<dbReference type="PANTHER" id="PTHR31674">
    <property type="entry name" value="B3 DOMAIN-CONTAINING PROTEIN REM-LIKE 3-RELATED"/>
    <property type="match status" value="1"/>
</dbReference>
<feature type="domain" description="TF-B3" evidence="8">
    <location>
        <begin position="5"/>
        <end position="100"/>
    </location>
</feature>
<keyword evidence="10" id="KW-1185">Reference proteome</keyword>
<evidence type="ECO:0000256" key="1">
    <source>
        <dbReference type="ARBA" id="ARBA00004123"/>
    </source>
</evidence>
<gene>
    <name evidence="9" type="ORF">DM860_006159</name>
</gene>
<evidence type="ECO:0000256" key="6">
    <source>
        <dbReference type="ARBA" id="ARBA00023242"/>
    </source>
</evidence>
<evidence type="ECO:0000313" key="9">
    <source>
        <dbReference type="EMBL" id="RAL46005.1"/>
    </source>
</evidence>
<evidence type="ECO:0000256" key="5">
    <source>
        <dbReference type="ARBA" id="ARBA00023163"/>
    </source>
</evidence>
<evidence type="ECO:0000256" key="4">
    <source>
        <dbReference type="ARBA" id="ARBA00023125"/>
    </source>
</evidence>
<comment type="subcellular location">
    <subcellularLocation>
        <location evidence="1">Nucleus</location>
    </subcellularLocation>
</comment>
<dbReference type="Pfam" id="PF02362">
    <property type="entry name" value="B3"/>
    <property type="match status" value="2"/>
</dbReference>
<name>A0A328DJN8_9ASTE</name>
<dbReference type="SUPFAM" id="SSF101936">
    <property type="entry name" value="DNA-binding pseudobarrel domain"/>
    <property type="match status" value="2"/>
</dbReference>
<dbReference type="PROSITE" id="PS50863">
    <property type="entry name" value="B3"/>
    <property type="match status" value="1"/>
</dbReference>
<dbReference type="EMBL" id="NQVE01000125">
    <property type="protein sequence ID" value="RAL46005.1"/>
    <property type="molecule type" value="Genomic_DNA"/>
</dbReference>
<reference evidence="9 10" key="1">
    <citation type="submission" date="2018-06" db="EMBL/GenBank/DDBJ databases">
        <title>The Genome of Cuscuta australis (Dodder) Provides Insight into the Evolution of Plant Parasitism.</title>
        <authorList>
            <person name="Liu H."/>
        </authorList>
    </citation>
    <scope>NUCLEOTIDE SEQUENCE [LARGE SCALE GENOMIC DNA]</scope>
    <source>
        <strain evidence="10">cv. Yunnan</strain>
        <tissue evidence="9">Vines</tissue>
    </source>
</reference>
<organism evidence="9 10">
    <name type="scientific">Cuscuta australis</name>
    <dbReference type="NCBI Taxonomy" id="267555"/>
    <lineage>
        <taxon>Eukaryota</taxon>
        <taxon>Viridiplantae</taxon>
        <taxon>Streptophyta</taxon>
        <taxon>Embryophyta</taxon>
        <taxon>Tracheophyta</taxon>
        <taxon>Spermatophyta</taxon>
        <taxon>Magnoliopsida</taxon>
        <taxon>eudicotyledons</taxon>
        <taxon>Gunneridae</taxon>
        <taxon>Pentapetalae</taxon>
        <taxon>asterids</taxon>
        <taxon>lamiids</taxon>
        <taxon>Solanales</taxon>
        <taxon>Convolvulaceae</taxon>
        <taxon>Cuscuteae</taxon>
        <taxon>Cuscuta</taxon>
        <taxon>Cuscuta subgen. Grammica</taxon>
        <taxon>Cuscuta sect. Cleistogrammica</taxon>
    </lineage>
</organism>
<evidence type="ECO:0000256" key="2">
    <source>
        <dbReference type="ARBA" id="ARBA00022737"/>
    </source>
</evidence>
<dbReference type="GO" id="GO:0005634">
    <property type="term" value="C:nucleus"/>
    <property type="evidence" value="ECO:0007669"/>
    <property type="project" value="UniProtKB-SubCell"/>
</dbReference>
<feature type="region of interest" description="Disordered" evidence="7">
    <location>
        <begin position="108"/>
        <end position="145"/>
    </location>
</feature>
<dbReference type="Gene3D" id="2.40.330.10">
    <property type="entry name" value="DNA-binding pseudobarrel domain"/>
    <property type="match status" value="2"/>
</dbReference>
<evidence type="ECO:0000313" key="10">
    <source>
        <dbReference type="Proteomes" id="UP000249390"/>
    </source>
</evidence>
<dbReference type="InterPro" id="IPR039218">
    <property type="entry name" value="REM_fam"/>
</dbReference>
<accession>A0A328DJN8</accession>
<sequence length="255" mass="29183">MEVSLQRFFKVLMPGFHTKIMLPPVMDNEELLVGEEARESELISRKGRWKVIIKKSCEGRLWFTDGWGEFVRQHDLALGDFVVFKHIGALRFKVTLFDPTCCEKDFPAGDLQPQTTTDDDEEVQGQKRNDQKLNNSGVLTRKRGRPTENKISLDQSQLSVVMKSYNLRTTGSYLPLYRDFCQANGLNENKRIRVKGPSGECQVNFLRGNRCSCLCKGWDQFIVMNKLKIGDTCVVKPRNTSLGYTAIDIDIHRVT</sequence>
<dbReference type="AlphaFoldDB" id="A0A328DJN8"/>
<dbReference type="Proteomes" id="UP000249390">
    <property type="component" value="Unassembled WGS sequence"/>
</dbReference>
<proteinExistence type="predicted"/>
<comment type="caution">
    <text evidence="9">The sequence shown here is derived from an EMBL/GenBank/DDBJ whole genome shotgun (WGS) entry which is preliminary data.</text>
</comment>
<keyword evidence="3" id="KW-0805">Transcription regulation</keyword>
<dbReference type="InterPro" id="IPR015300">
    <property type="entry name" value="DNA-bd_pseudobarrel_sf"/>
</dbReference>
<keyword evidence="5" id="KW-0804">Transcription</keyword>